<dbReference type="Proteomes" id="UP000183832">
    <property type="component" value="Unassembled WGS sequence"/>
</dbReference>
<organism evidence="1 2">
    <name type="scientific">Clunio marinus</name>
    <dbReference type="NCBI Taxonomy" id="568069"/>
    <lineage>
        <taxon>Eukaryota</taxon>
        <taxon>Metazoa</taxon>
        <taxon>Ecdysozoa</taxon>
        <taxon>Arthropoda</taxon>
        <taxon>Hexapoda</taxon>
        <taxon>Insecta</taxon>
        <taxon>Pterygota</taxon>
        <taxon>Neoptera</taxon>
        <taxon>Endopterygota</taxon>
        <taxon>Diptera</taxon>
        <taxon>Nematocera</taxon>
        <taxon>Chironomoidea</taxon>
        <taxon>Chironomidae</taxon>
        <taxon>Clunio</taxon>
    </lineage>
</organism>
<reference evidence="1 2" key="1">
    <citation type="submission" date="2015-04" db="EMBL/GenBank/DDBJ databases">
        <authorList>
            <person name="Syromyatnikov M.Y."/>
            <person name="Popov V.N."/>
        </authorList>
    </citation>
    <scope>NUCLEOTIDE SEQUENCE [LARGE SCALE GENOMIC DNA]</scope>
</reference>
<proteinExistence type="predicted"/>
<accession>A0A1J1I1I8</accession>
<gene>
    <name evidence="1" type="ORF">CLUMA_CG007708</name>
</gene>
<dbReference type="EMBL" id="CVRI01000038">
    <property type="protein sequence ID" value="CRK94192.1"/>
    <property type="molecule type" value="Genomic_DNA"/>
</dbReference>
<evidence type="ECO:0000313" key="1">
    <source>
        <dbReference type="EMBL" id="CRK94192.1"/>
    </source>
</evidence>
<sequence length="69" mass="8316">MSVQALILQADIKQTDSDYNTQWIHRTNRSAPFWEKLIHHLRQANQTKLESLLDKSEVSHKYFQFLRFN</sequence>
<keyword evidence="2" id="KW-1185">Reference proteome</keyword>
<evidence type="ECO:0000313" key="2">
    <source>
        <dbReference type="Proteomes" id="UP000183832"/>
    </source>
</evidence>
<protein>
    <submittedName>
        <fullName evidence="1">CLUMA_CG007708, isoform A</fullName>
    </submittedName>
</protein>
<dbReference type="AlphaFoldDB" id="A0A1J1I1I8"/>
<name>A0A1J1I1I8_9DIPT</name>